<dbReference type="InterPro" id="IPR001214">
    <property type="entry name" value="SET_dom"/>
</dbReference>
<dbReference type="GO" id="GO:0008168">
    <property type="term" value="F:methyltransferase activity"/>
    <property type="evidence" value="ECO:0007669"/>
    <property type="project" value="UniProtKB-KW"/>
</dbReference>
<dbReference type="InterPro" id="IPR050777">
    <property type="entry name" value="SET2_Histone-Lys_MeTrsfase"/>
</dbReference>
<name>A0A2B7X6Z7_9EURO</name>
<evidence type="ECO:0000259" key="8">
    <source>
        <dbReference type="PROSITE" id="PS50280"/>
    </source>
</evidence>
<proteinExistence type="predicted"/>
<organism evidence="9 10">
    <name type="scientific">Blastomyces parvus</name>
    <dbReference type="NCBI Taxonomy" id="2060905"/>
    <lineage>
        <taxon>Eukaryota</taxon>
        <taxon>Fungi</taxon>
        <taxon>Dikarya</taxon>
        <taxon>Ascomycota</taxon>
        <taxon>Pezizomycotina</taxon>
        <taxon>Eurotiomycetes</taxon>
        <taxon>Eurotiomycetidae</taxon>
        <taxon>Onygenales</taxon>
        <taxon>Ajellomycetaceae</taxon>
        <taxon>Blastomyces</taxon>
    </lineage>
</organism>
<evidence type="ECO:0000256" key="5">
    <source>
        <dbReference type="ARBA" id="ARBA00022679"/>
    </source>
</evidence>
<accession>A0A2B7X6Z7</accession>
<reference evidence="9 10" key="1">
    <citation type="submission" date="2017-10" db="EMBL/GenBank/DDBJ databases">
        <title>Comparative genomics in systemic dimorphic fungi from Ajellomycetaceae.</title>
        <authorList>
            <person name="Munoz J.F."/>
            <person name="Mcewen J.G."/>
            <person name="Clay O.K."/>
            <person name="Cuomo C.A."/>
        </authorList>
    </citation>
    <scope>NUCLEOTIDE SEQUENCE [LARGE SCALE GENOMIC DNA]</scope>
    <source>
        <strain evidence="9 10">UAMH130</strain>
    </source>
</reference>
<evidence type="ECO:0000313" key="10">
    <source>
        <dbReference type="Proteomes" id="UP000224080"/>
    </source>
</evidence>
<dbReference type="SMART" id="SM00317">
    <property type="entry name" value="SET"/>
    <property type="match status" value="1"/>
</dbReference>
<dbReference type="OrthoDB" id="308383at2759"/>
<gene>
    <name evidence="9" type="ORF">GX51_01723</name>
</gene>
<dbReference type="EMBL" id="PDNC01000014">
    <property type="protein sequence ID" value="PGH07424.1"/>
    <property type="molecule type" value="Genomic_DNA"/>
</dbReference>
<dbReference type="Pfam" id="PF00856">
    <property type="entry name" value="SET"/>
    <property type="match status" value="1"/>
</dbReference>
<dbReference type="SUPFAM" id="SSF82199">
    <property type="entry name" value="SET domain"/>
    <property type="match status" value="1"/>
</dbReference>
<keyword evidence="7" id="KW-0539">Nucleus</keyword>
<dbReference type="GO" id="GO:0005694">
    <property type="term" value="C:chromosome"/>
    <property type="evidence" value="ECO:0007669"/>
    <property type="project" value="UniProtKB-SubCell"/>
</dbReference>
<evidence type="ECO:0000313" key="9">
    <source>
        <dbReference type="EMBL" id="PGH07424.1"/>
    </source>
</evidence>
<dbReference type="STRING" id="2060905.A0A2B7X6Z7"/>
<evidence type="ECO:0000256" key="2">
    <source>
        <dbReference type="ARBA" id="ARBA00004286"/>
    </source>
</evidence>
<dbReference type="PANTHER" id="PTHR22884">
    <property type="entry name" value="SET DOMAIN PROTEINS"/>
    <property type="match status" value="1"/>
</dbReference>
<comment type="subcellular location">
    <subcellularLocation>
        <location evidence="2">Chromosome</location>
    </subcellularLocation>
    <subcellularLocation>
        <location evidence="1">Nucleus</location>
    </subcellularLocation>
</comment>
<keyword evidence="6" id="KW-0949">S-adenosyl-L-methionine</keyword>
<dbReference type="AlphaFoldDB" id="A0A2B7X6Z7"/>
<protein>
    <recommendedName>
        <fullName evidence="8">SET domain-containing protein</fullName>
    </recommendedName>
</protein>
<dbReference type="GO" id="GO:0032259">
    <property type="term" value="P:methylation"/>
    <property type="evidence" value="ECO:0007669"/>
    <property type="project" value="UniProtKB-KW"/>
</dbReference>
<dbReference type="Gene3D" id="2.170.270.10">
    <property type="entry name" value="SET domain"/>
    <property type="match status" value="1"/>
</dbReference>
<dbReference type="InterPro" id="IPR046341">
    <property type="entry name" value="SET_dom_sf"/>
</dbReference>
<comment type="caution">
    <text evidence="9">The sequence shown here is derived from an EMBL/GenBank/DDBJ whole genome shotgun (WGS) entry which is preliminary data.</text>
</comment>
<dbReference type="GO" id="GO:0005634">
    <property type="term" value="C:nucleus"/>
    <property type="evidence" value="ECO:0007669"/>
    <property type="project" value="UniProtKB-SubCell"/>
</dbReference>
<keyword evidence="4" id="KW-0489">Methyltransferase</keyword>
<evidence type="ECO:0000256" key="4">
    <source>
        <dbReference type="ARBA" id="ARBA00022603"/>
    </source>
</evidence>
<keyword evidence="10" id="KW-1185">Reference proteome</keyword>
<dbReference type="PROSITE" id="PS50280">
    <property type="entry name" value="SET"/>
    <property type="match status" value="1"/>
</dbReference>
<evidence type="ECO:0000256" key="3">
    <source>
        <dbReference type="ARBA" id="ARBA00022454"/>
    </source>
</evidence>
<evidence type="ECO:0000256" key="1">
    <source>
        <dbReference type="ARBA" id="ARBA00004123"/>
    </source>
</evidence>
<feature type="domain" description="SET" evidence="8">
    <location>
        <begin position="309"/>
        <end position="423"/>
    </location>
</feature>
<keyword evidence="3" id="KW-0158">Chromosome</keyword>
<evidence type="ECO:0000256" key="6">
    <source>
        <dbReference type="ARBA" id="ARBA00022691"/>
    </source>
</evidence>
<dbReference type="Proteomes" id="UP000224080">
    <property type="component" value="Unassembled WGS sequence"/>
</dbReference>
<keyword evidence="5" id="KW-0808">Transferase</keyword>
<sequence>MPLWKPSWVTRRRSTNVDAVSTNVDAVSTNVDAVSTNVDAVSTNVDAVSTNVDAVSTNVDAVSKNVDAVSMDVDAVSTNANAASTNADAVSTEISAQALLILEQIYCDIRLASLGTLGWGDNIIAATSTRILSSVSEAMMNEDTPRDLQLQRFIALGKSLSWMMLATCSHSTGFIAAAAATGDKDDLIWEELCSLIRENDISIELFAKIRRLSLPSSIPGATQLDLGGQLRVEAQSIYPYVIKPVAKTIYRPEHLGRRQENITKSRLPSNDSHYEIALFRKPYRDGKCAICDSPQECLCTFHIAEDAHPLLELRDYPGRGIGVRTLRSIKEGELIGEYVGEYVGEISHRDYCRDYTYALCHTLRERSIGVIDAAIYGNWTRYMNHSCRAGAIFVSAVVEDRVCVLVRAIRDIEMYEEITVDYGAEYFMPRDRLCKCGEDVCRFKENKEYVTGMGPVKEVGGFLPLYKSFW</sequence>
<dbReference type="Gene3D" id="1.20.1270.70">
    <property type="entry name" value="Designed single chain three-helix bundle"/>
    <property type="match status" value="1"/>
</dbReference>
<evidence type="ECO:0000256" key="7">
    <source>
        <dbReference type="ARBA" id="ARBA00023242"/>
    </source>
</evidence>